<gene>
    <name evidence="2" type="ORF">PoB_000560000</name>
</gene>
<dbReference type="Proteomes" id="UP000735302">
    <property type="component" value="Unassembled WGS sequence"/>
</dbReference>
<sequence length="110" mass="12237">MGEAGAIEVASEGTGPDGESLPLGIDLKRRRRRARKRRSQTEIAVLIFNSNHKRNDKREASTGDLLLKGEDNNLEFLTVNLLGTRLQGIRVKVLAVAPRPPREVRARREG</sequence>
<dbReference type="EMBL" id="BLXT01000641">
    <property type="protein sequence ID" value="GFN79094.1"/>
    <property type="molecule type" value="Genomic_DNA"/>
</dbReference>
<comment type="caution">
    <text evidence="2">The sequence shown here is derived from an EMBL/GenBank/DDBJ whole genome shotgun (WGS) entry which is preliminary data.</text>
</comment>
<evidence type="ECO:0000256" key="1">
    <source>
        <dbReference type="SAM" id="MobiDB-lite"/>
    </source>
</evidence>
<evidence type="ECO:0000313" key="2">
    <source>
        <dbReference type="EMBL" id="GFN79094.1"/>
    </source>
</evidence>
<accession>A0AAV3Y8G8</accession>
<feature type="region of interest" description="Disordered" evidence="1">
    <location>
        <begin position="1"/>
        <end position="38"/>
    </location>
</feature>
<organism evidence="2 3">
    <name type="scientific">Plakobranchus ocellatus</name>
    <dbReference type="NCBI Taxonomy" id="259542"/>
    <lineage>
        <taxon>Eukaryota</taxon>
        <taxon>Metazoa</taxon>
        <taxon>Spiralia</taxon>
        <taxon>Lophotrochozoa</taxon>
        <taxon>Mollusca</taxon>
        <taxon>Gastropoda</taxon>
        <taxon>Heterobranchia</taxon>
        <taxon>Euthyneura</taxon>
        <taxon>Panpulmonata</taxon>
        <taxon>Sacoglossa</taxon>
        <taxon>Placobranchoidea</taxon>
        <taxon>Plakobranchidae</taxon>
        <taxon>Plakobranchus</taxon>
    </lineage>
</organism>
<reference evidence="2 3" key="1">
    <citation type="journal article" date="2021" name="Elife">
        <title>Chloroplast acquisition without the gene transfer in kleptoplastic sea slugs, Plakobranchus ocellatus.</title>
        <authorList>
            <person name="Maeda T."/>
            <person name="Takahashi S."/>
            <person name="Yoshida T."/>
            <person name="Shimamura S."/>
            <person name="Takaki Y."/>
            <person name="Nagai Y."/>
            <person name="Toyoda A."/>
            <person name="Suzuki Y."/>
            <person name="Arimoto A."/>
            <person name="Ishii H."/>
            <person name="Satoh N."/>
            <person name="Nishiyama T."/>
            <person name="Hasebe M."/>
            <person name="Maruyama T."/>
            <person name="Minagawa J."/>
            <person name="Obokata J."/>
            <person name="Shigenobu S."/>
        </authorList>
    </citation>
    <scope>NUCLEOTIDE SEQUENCE [LARGE SCALE GENOMIC DNA]</scope>
</reference>
<evidence type="ECO:0000313" key="3">
    <source>
        <dbReference type="Proteomes" id="UP000735302"/>
    </source>
</evidence>
<protein>
    <submittedName>
        <fullName evidence="2">Uncharacterized protein</fullName>
    </submittedName>
</protein>
<proteinExistence type="predicted"/>
<name>A0AAV3Y8G8_9GAST</name>
<dbReference type="AlphaFoldDB" id="A0AAV3Y8G8"/>
<feature type="compositionally biased region" description="Basic residues" evidence="1">
    <location>
        <begin position="28"/>
        <end position="38"/>
    </location>
</feature>
<keyword evidence="3" id="KW-1185">Reference proteome</keyword>